<keyword evidence="2" id="KW-0378">Hydrolase</keyword>
<dbReference type="PRINTS" id="PR00862">
    <property type="entry name" value="PROLIGOPTASE"/>
</dbReference>
<evidence type="ECO:0000256" key="4">
    <source>
        <dbReference type="SAM" id="MobiDB-lite"/>
    </source>
</evidence>
<dbReference type="EMBL" id="JAVYII010000006">
    <property type="protein sequence ID" value="MDT9594348.1"/>
    <property type="molecule type" value="Genomic_DNA"/>
</dbReference>
<dbReference type="Pfam" id="PF02897">
    <property type="entry name" value="Peptidase_S9_N"/>
    <property type="match status" value="1"/>
</dbReference>
<dbReference type="SUPFAM" id="SSF53474">
    <property type="entry name" value="alpha/beta-Hydrolases"/>
    <property type="match status" value="1"/>
</dbReference>
<feature type="region of interest" description="Disordered" evidence="4">
    <location>
        <begin position="354"/>
        <end position="374"/>
    </location>
</feature>
<keyword evidence="1" id="KW-0645">Protease</keyword>
<dbReference type="InterPro" id="IPR051167">
    <property type="entry name" value="Prolyl_oligopep/macrocyclase"/>
</dbReference>
<keyword evidence="3" id="KW-0720">Serine protease</keyword>
<accession>A0ABU3PYK8</accession>
<dbReference type="Proteomes" id="UP001268542">
    <property type="component" value="Unassembled WGS sequence"/>
</dbReference>
<dbReference type="InterPro" id="IPR002470">
    <property type="entry name" value="Peptidase_S9A"/>
</dbReference>
<reference evidence="7 8" key="1">
    <citation type="submission" date="2023-08" db="EMBL/GenBank/DDBJ databases">
        <title>Nocardioides seae sp. nov., a bacterium isolated from a soil.</title>
        <authorList>
            <person name="Wang X."/>
        </authorList>
    </citation>
    <scope>NUCLEOTIDE SEQUENCE [LARGE SCALE GENOMIC DNA]</scope>
    <source>
        <strain evidence="7 8">YZH12</strain>
    </source>
</reference>
<dbReference type="InterPro" id="IPR001375">
    <property type="entry name" value="Peptidase_S9_cat"/>
</dbReference>
<dbReference type="Gene3D" id="2.130.10.120">
    <property type="entry name" value="Prolyl oligopeptidase, N-terminal domain"/>
    <property type="match status" value="1"/>
</dbReference>
<keyword evidence="8" id="KW-1185">Reference proteome</keyword>
<name>A0ABU3PYK8_9ACTN</name>
<evidence type="ECO:0000256" key="2">
    <source>
        <dbReference type="ARBA" id="ARBA00022801"/>
    </source>
</evidence>
<dbReference type="Pfam" id="PF00326">
    <property type="entry name" value="Peptidase_S9"/>
    <property type="match status" value="1"/>
</dbReference>
<feature type="domain" description="Peptidase S9A N-terminal" evidence="6">
    <location>
        <begin position="2"/>
        <end position="222"/>
    </location>
</feature>
<evidence type="ECO:0000256" key="1">
    <source>
        <dbReference type="ARBA" id="ARBA00022670"/>
    </source>
</evidence>
<organism evidence="7 8">
    <name type="scientific">Nocardioides imazamoxiresistens</name>
    <dbReference type="NCBI Taxonomy" id="3231893"/>
    <lineage>
        <taxon>Bacteria</taxon>
        <taxon>Bacillati</taxon>
        <taxon>Actinomycetota</taxon>
        <taxon>Actinomycetes</taxon>
        <taxon>Propionibacteriales</taxon>
        <taxon>Nocardioidaceae</taxon>
        <taxon>Nocardioides</taxon>
    </lineage>
</organism>
<feature type="domain" description="Peptidase S9 prolyl oligopeptidase catalytic" evidence="5">
    <location>
        <begin position="498"/>
        <end position="698"/>
    </location>
</feature>
<evidence type="ECO:0000256" key="3">
    <source>
        <dbReference type="ARBA" id="ARBA00022825"/>
    </source>
</evidence>
<comment type="caution">
    <text evidence="7">The sequence shown here is derived from an EMBL/GenBank/DDBJ whole genome shotgun (WGS) entry which is preliminary data.</text>
</comment>
<evidence type="ECO:0000259" key="6">
    <source>
        <dbReference type="Pfam" id="PF02897"/>
    </source>
</evidence>
<sequence length="710" mass="76672">MDPYLWLEDVTGERALDWVAARNAEAEERVTTSPSFAATRDAVREVLDADDRIPLVTKAGEHVYNFWRDARHERGLWRRTTMDSYRGDDPAWEVLLDLDALSAAEDVTWVWHGAQLLRHGPLAYRRALVTLSRGGSDADLTRELDLDTLRFVPAADGGFERPEGKGGASWVDADTLLVATDTGPGSLTRSGYARTARRWRRGTPVGDAEVLFSGGVDDLAVGTGYDSTPGHERAYVFRMIGFFSSETFVLDDPLSGTDLTRVDVPVSAEPAVWRDHLLVHLREDWTPVADGPTHPAGSLLAADLPTFLADGPGGVALVPLFTPTASASLAGWTRTRHRVVLTVLDDVAQRVEVLTPPQDPGAPWARDEPSGLPDHTTVGVRAVDATDDGPDGDRAWLDVSGYLTPPTLALVDLHASGEPGRPEPLRSSPARFDASGHRVVQRFATSDDGTRVPYFVVAPAGALEGDGPVPTLLYGYGGFEISLTPSYSGSIGRTWLTRGDGRAYVVANIRGGGEYGPRWHQAALRENRHKAYEDFAAVARDLVATGLTTPDRLGVMGGSNGGLLVGNMLVRYPELVAAVVCTVPLLDMLRYPQLLAGASWTAEYGDPDDPADRPFVEAISAYHHVREDVTYPAVLLTTSTRDDRVHPGHARKMAARLAEVGADVTYWENVEGGHGGASTNAQAAHKAALEWEFLDARLAAGDVRAARAAR</sequence>
<dbReference type="InterPro" id="IPR023302">
    <property type="entry name" value="Pept_S9A_N"/>
</dbReference>
<dbReference type="InterPro" id="IPR029058">
    <property type="entry name" value="AB_hydrolase_fold"/>
</dbReference>
<dbReference type="PANTHER" id="PTHR42881:SF13">
    <property type="entry name" value="PROLYL ENDOPEPTIDASE"/>
    <property type="match status" value="1"/>
</dbReference>
<protein>
    <submittedName>
        <fullName evidence="7">Prolyl oligopeptidase family serine peptidase</fullName>
    </submittedName>
</protein>
<evidence type="ECO:0000313" key="8">
    <source>
        <dbReference type="Proteomes" id="UP001268542"/>
    </source>
</evidence>
<dbReference type="Gene3D" id="3.40.50.1820">
    <property type="entry name" value="alpha/beta hydrolase"/>
    <property type="match status" value="1"/>
</dbReference>
<dbReference type="RefSeq" id="WP_315734033.1">
    <property type="nucleotide sequence ID" value="NZ_JAVYII010000006.1"/>
</dbReference>
<gene>
    <name evidence="7" type="ORF">RDV89_14785</name>
</gene>
<dbReference type="PANTHER" id="PTHR42881">
    <property type="entry name" value="PROLYL ENDOPEPTIDASE"/>
    <property type="match status" value="1"/>
</dbReference>
<evidence type="ECO:0000259" key="5">
    <source>
        <dbReference type="Pfam" id="PF00326"/>
    </source>
</evidence>
<evidence type="ECO:0000313" key="7">
    <source>
        <dbReference type="EMBL" id="MDT9594348.1"/>
    </source>
</evidence>
<proteinExistence type="predicted"/>
<dbReference type="SUPFAM" id="SSF50993">
    <property type="entry name" value="Peptidase/esterase 'gauge' domain"/>
    <property type="match status" value="1"/>
</dbReference>